<sequence>MRYAVVTGVSKGLGESAAKLLLESGVHVIGISRSINHSLNDYAEANNVSYQHYSCDLGDIEKTEEVAQEISESVFFQDPETVYLINNAAVLEPIDTSMNVKRTDLAYHIGVNAIAPMVLMNIFLQKATELDVRFIGTTVTSGAAERPVYGWSAYCTSKASVNMFTKTAALEQDELNTASKVIAFNPGVMDTQMQEQIRASSEHAFKEVDNFREYKQNNMLKDTDVIGGVLVDILTDETNIINGKVYDAKDYF</sequence>
<evidence type="ECO:0000256" key="1">
    <source>
        <dbReference type="ARBA" id="ARBA00004496"/>
    </source>
</evidence>
<dbReference type="EMBL" id="VJMZ01000001">
    <property type="protein sequence ID" value="TRM11818.1"/>
    <property type="molecule type" value="Genomic_DNA"/>
</dbReference>
<organism evidence="6 7">
    <name type="scientific">Lentibacillus cibarius</name>
    <dbReference type="NCBI Taxonomy" id="2583219"/>
    <lineage>
        <taxon>Bacteria</taxon>
        <taxon>Bacillati</taxon>
        <taxon>Bacillota</taxon>
        <taxon>Bacilli</taxon>
        <taxon>Bacillales</taxon>
        <taxon>Bacillaceae</taxon>
        <taxon>Lentibacillus</taxon>
    </lineage>
</organism>
<keyword evidence="3" id="KW-0963">Cytoplasm</keyword>
<dbReference type="PANTHER" id="PTHR44085">
    <property type="entry name" value="SEPIAPTERIN REDUCTASE"/>
    <property type="match status" value="1"/>
</dbReference>
<dbReference type="Pfam" id="PF00106">
    <property type="entry name" value="adh_short"/>
    <property type="match status" value="1"/>
</dbReference>
<dbReference type="PROSITE" id="PS00061">
    <property type="entry name" value="ADH_SHORT"/>
    <property type="match status" value="1"/>
</dbReference>
<dbReference type="InterPro" id="IPR051721">
    <property type="entry name" value="Biopterin_syn/organic_redct"/>
</dbReference>
<comment type="subcellular location">
    <subcellularLocation>
        <location evidence="1">Cytoplasm</location>
    </subcellularLocation>
</comment>
<evidence type="ECO:0000256" key="2">
    <source>
        <dbReference type="ARBA" id="ARBA00006484"/>
    </source>
</evidence>
<dbReference type="InterPro" id="IPR002347">
    <property type="entry name" value="SDR_fam"/>
</dbReference>
<dbReference type="InterPro" id="IPR020904">
    <property type="entry name" value="Sc_DH/Rdtase_CS"/>
</dbReference>
<dbReference type="GO" id="GO:0006729">
    <property type="term" value="P:tetrahydrobiopterin biosynthetic process"/>
    <property type="evidence" value="ECO:0007669"/>
    <property type="project" value="TreeGrafter"/>
</dbReference>
<dbReference type="GO" id="GO:0004757">
    <property type="term" value="F:sepiapterin reductase (NADP+) activity"/>
    <property type="evidence" value="ECO:0007669"/>
    <property type="project" value="TreeGrafter"/>
</dbReference>
<name>A0A549YIW2_9BACI</name>
<dbReference type="InterPro" id="IPR036291">
    <property type="entry name" value="NAD(P)-bd_dom_sf"/>
</dbReference>
<evidence type="ECO:0000313" key="6">
    <source>
        <dbReference type="EMBL" id="TRM11818.1"/>
    </source>
</evidence>
<proteinExistence type="inferred from homology"/>
<evidence type="ECO:0000256" key="4">
    <source>
        <dbReference type="ARBA" id="ARBA00022857"/>
    </source>
</evidence>
<dbReference type="GO" id="GO:0005737">
    <property type="term" value="C:cytoplasm"/>
    <property type="evidence" value="ECO:0007669"/>
    <property type="project" value="UniProtKB-SubCell"/>
</dbReference>
<comment type="caution">
    <text evidence="6">The sequence shown here is derived from an EMBL/GenBank/DDBJ whole genome shotgun (WGS) entry which is preliminary data.</text>
</comment>
<dbReference type="Gene3D" id="3.40.50.720">
    <property type="entry name" value="NAD(P)-binding Rossmann-like Domain"/>
    <property type="match status" value="1"/>
</dbReference>
<evidence type="ECO:0000256" key="3">
    <source>
        <dbReference type="ARBA" id="ARBA00022490"/>
    </source>
</evidence>
<reference evidence="6 7" key="1">
    <citation type="submission" date="2019-07" db="EMBL/GenBank/DDBJ databases">
        <title>Genomic analysis of Lentibacillus sp. NKC851-2.</title>
        <authorList>
            <person name="Oh Y.J."/>
        </authorList>
    </citation>
    <scope>NUCLEOTIDE SEQUENCE [LARGE SCALE GENOMIC DNA]</scope>
    <source>
        <strain evidence="6 7">NKC851-2</strain>
    </source>
</reference>
<evidence type="ECO:0000313" key="7">
    <source>
        <dbReference type="Proteomes" id="UP000319280"/>
    </source>
</evidence>
<dbReference type="SUPFAM" id="SSF51735">
    <property type="entry name" value="NAD(P)-binding Rossmann-fold domains"/>
    <property type="match status" value="1"/>
</dbReference>
<dbReference type="RefSeq" id="WP_142790891.1">
    <property type="nucleotide sequence ID" value="NZ_VJMZ01000001.1"/>
</dbReference>
<comment type="similarity">
    <text evidence="2">Belongs to the short-chain dehydrogenases/reductases (SDR) family.</text>
</comment>
<dbReference type="EC" id="1.1.1.320" evidence="6"/>
<accession>A0A549YIW2</accession>
<dbReference type="Proteomes" id="UP000319280">
    <property type="component" value="Unassembled WGS sequence"/>
</dbReference>
<protein>
    <submittedName>
        <fullName evidence="6">(S)-benzoin forming benzil reductase</fullName>
        <ecNumber evidence="6">1.1.1.320</ecNumber>
    </submittedName>
</protein>
<dbReference type="PANTHER" id="PTHR44085:SF2">
    <property type="entry name" value="SEPIAPTERIN REDUCTASE"/>
    <property type="match status" value="1"/>
</dbReference>
<keyword evidence="7" id="KW-1185">Reference proteome</keyword>
<dbReference type="AlphaFoldDB" id="A0A549YIW2"/>
<keyword evidence="4" id="KW-0521">NADP</keyword>
<evidence type="ECO:0000256" key="5">
    <source>
        <dbReference type="ARBA" id="ARBA00023002"/>
    </source>
</evidence>
<gene>
    <name evidence="6" type="ORF">FH966_09075</name>
</gene>
<dbReference type="NCBIfam" id="NF005381">
    <property type="entry name" value="PRK06924.1"/>
    <property type="match status" value="1"/>
</dbReference>
<dbReference type="PRINTS" id="PR00081">
    <property type="entry name" value="GDHRDH"/>
</dbReference>
<keyword evidence="5 6" id="KW-0560">Oxidoreductase</keyword>